<feature type="domain" description="J" evidence="1">
    <location>
        <begin position="9"/>
        <end position="46"/>
    </location>
</feature>
<dbReference type="HOGENOM" id="CLU_1450205_0_0_1"/>
<dbReference type="RefSeq" id="XP_005762006.1">
    <property type="nucleotide sequence ID" value="XM_005761949.1"/>
</dbReference>
<organism evidence="2 3">
    <name type="scientific">Emiliania huxleyi (strain CCMP1516)</name>
    <dbReference type="NCBI Taxonomy" id="280463"/>
    <lineage>
        <taxon>Eukaryota</taxon>
        <taxon>Haptista</taxon>
        <taxon>Haptophyta</taxon>
        <taxon>Prymnesiophyceae</taxon>
        <taxon>Isochrysidales</taxon>
        <taxon>Noelaerhabdaceae</taxon>
        <taxon>Emiliania</taxon>
    </lineage>
</organism>
<protein>
    <recommendedName>
        <fullName evidence="1">J domain-containing protein</fullName>
    </recommendedName>
</protein>
<accession>A0A0D3IE92</accession>
<dbReference type="KEGG" id="ehx:EMIHUDRAFT_198095"/>
<dbReference type="Gene3D" id="1.10.287.110">
    <property type="entry name" value="DnaJ domain"/>
    <property type="match status" value="1"/>
</dbReference>
<dbReference type="CDD" id="cd06257">
    <property type="entry name" value="DnaJ"/>
    <property type="match status" value="1"/>
</dbReference>
<proteinExistence type="predicted"/>
<dbReference type="InterPro" id="IPR036869">
    <property type="entry name" value="J_dom_sf"/>
</dbReference>
<dbReference type="InterPro" id="IPR001623">
    <property type="entry name" value="DnaJ_domain"/>
</dbReference>
<evidence type="ECO:0000259" key="1">
    <source>
        <dbReference type="Pfam" id="PF00226"/>
    </source>
</evidence>
<reference evidence="3" key="1">
    <citation type="journal article" date="2013" name="Nature">
        <title>Pan genome of the phytoplankton Emiliania underpins its global distribution.</title>
        <authorList>
            <person name="Read B.A."/>
            <person name="Kegel J."/>
            <person name="Klute M.J."/>
            <person name="Kuo A."/>
            <person name="Lefebvre S.C."/>
            <person name="Maumus F."/>
            <person name="Mayer C."/>
            <person name="Miller J."/>
            <person name="Monier A."/>
            <person name="Salamov A."/>
            <person name="Young J."/>
            <person name="Aguilar M."/>
            <person name="Claverie J.M."/>
            <person name="Frickenhaus S."/>
            <person name="Gonzalez K."/>
            <person name="Herman E.K."/>
            <person name="Lin Y.C."/>
            <person name="Napier J."/>
            <person name="Ogata H."/>
            <person name="Sarno A.F."/>
            <person name="Shmutz J."/>
            <person name="Schroeder D."/>
            <person name="de Vargas C."/>
            <person name="Verret F."/>
            <person name="von Dassow P."/>
            <person name="Valentin K."/>
            <person name="Van de Peer Y."/>
            <person name="Wheeler G."/>
            <person name="Dacks J.B."/>
            <person name="Delwiche C.F."/>
            <person name="Dyhrman S.T."/>
            <person name="Glockner G."/>
            <person name="John U."/>
            <person name="Richards T."/>
            <person name="Worden A.Z."/>
            <person name="Zhang X."/>
            <person name="Grigoriev I.V."/>
            <person name="Allen A.E."/>
            <person name="Bidle K."/>
            <person name="Borodovsky M."/>
            <person name="Bowler C."/>
            <person name="Brownlee C."/>
            <person name="Cock J.M."/>
            <person name="Elias M."/>
            <person name="Gladyshev V.N."/>
            <person name="Groth M."/>
            <person name="Guda C."/>
            <person name="Hadaegh A."/>
            <person name="Iglesias-Rodriguez M.D."/>
            <person name="Jenkins J."/>
            <person name="Jones B.M."/>
            <person name="Lawson T."/>
            <person name="Leese F."/>
            <person name="Lindquist E."/>
            <person name="Lobanov A."/>
            <person name="Lomsadze A."/>
            <person name="Malik S.B."/>
            <person name="Marsh M.E."/>
            <person name="Mackinder L."/>
            <person name="Mock T."/>
            <person name="Mueller-Roeber B."/>
            <person name="Pagarete A."/>
            <person name="Parker M."/>
            <person name="Probert I."/>
            <person name="Quesneville H."/>
            <person name="Raines C."/>
            <person name="Rensing S.A."/>
            <person name="Riano-Pachon D.M."/>
            <person name="Richier S."/>
            <person name="Rokitta S."/>
            <person name="Shiraiwa Y."/>
            <person name="Soanes D.M."/>
            <person name="van der Giezen M."/>
            <person name="Wahlund T.M."/>
            <person name="Williams B."/>
            <person name="Wilson W."/>
            <person name="Wolfe G."/>
            <person name="Wurch L.L."/>
        </authorList>
    </citation>
    <scope>NUCLEOTIDE SEQUENCE</scope>
</reference>
<sequence>MRKKSFSTRAAFRRAALKHHPDRNLSNRFEAEVAFKRASDAHAALLGDDQASCSGGAGGSSAEGGFRRGCGMDSGGFAREQWEREHRQAFEEMLRSIRGGERSDAGGAPRAGSGFAQGVQVKRTIVPQADGSASVRTEITTKDSRGRRSARVRLEPLDGRFPAHQPHEVGFLWRLAASVLRRVRVWV</sequence>
<keyword evidence="3" id="KW-1185">Reference proteome</keyword>
<dbReference type="GeneID" id="17255786"/>
<evidence type="ECO:0000313" key="3">
    <source>
        <dbReference type="Proteomes" id="UP000013827"/>
    </source>
</evidence>
<dbReference type="Pfam" id="PF00226">
    <property type="entry name" value="DnaJ"/>
    <property type="match status" value="1"/>
</dbReference>
<name>A0A0D3IE92_EMIH1</name>
<dbReference type="SUPFAM" id="SSF46565">
    <property type="entry name" value="Chaperone J-domain"/>
    <property type="match status" value="1"/>
</dbReference>
<reference evidence="2" key="2">
    <citation type="submission" date="2024-10" db="UniProtKB">
        <authorList>
            <consortium name="EnsemblProtists"/>
        </authorList>
    </citation>
    <scope>IDENTIFICATION</scope>
</reference>
<dbReference type="AlphaFoldDB" id="A0A0D3IE92"/>
<dbReference type="PaxDb" id="2903-EOD09577"/>
<evidence type="ECO:0000313" key="2">
    <source>
        <dbReference type="EnsemblProtists" id="EOD09577"/>
    </source>
</evidence>
<dbReference type="Proteomes" id="UP000013827">
    <property type="component" value="Unassembled WGS sequence"/>
</dbReference>
<dbReference type="EnsemblProtists" id="EOD09577">
    <property type="protein sequence ID" value="EOD09577"/>
    <property type="gene ID" value="EMIHUDRAFT_198095"/>
</dbReference>